<dbReference type="InterPro" id="IPR013899">
    <property type="entry name" value="DUF1771"/>
</dbReference>
<dbReference type="InterPro" id="IPR052772">
    <property type="entry name" value="Endo/PolyKinase_Domain-Protein"/>
</dbReference>
<dbReference type="SUPFAM" id="SSF52540">
    <property type="entry name" value="P-loop containing nucleoside triphosphate hydrolases"/>
    <property type="match status" value="1"/>
</dbReference>
<dbReference type="AlphaFoldDB" id="A0AAV8VCT3"/>
<comment type="caution">
    <text evidence="4">The sequence shown here is derived from an EMBL/GenBank/DDBJ whole genome shotgun (WGS) entry which is preliminary data.</text>
</comment>
<gene>
    <name evidence="4" type="ORF">NQ315_012781</name>
</gene>
<name>A0AAV8VCT3_9CUCU</name>
<dbReference type="SMART" id="SM00463">
    <property type="entry name" value="SMR"/>
    <property type="match status" value="1"/>
</dbReference>
<evidence type="ECO:0000259" key="3">
    <source>
        <dbReference type="PROSITE" id="PS51140"/>
    </source>
</evidence>
<evidence type="ECO:0000256" key="1">
    <source>
        <dbReference type="SAM" id="MobiDB-lite"/>
    </source>
</evidence>
<feature type="region of interest" description="Disordered" evidence="1">
    <location>
        <begin position="576"/>
        <end position="617"/>
    </location>
</feature>
<evidence type="ECO:0000313" key="4">
    <source>
        <dbReference type="EMBL" id="KAJ8911970.1"/>
    </source>
</evidence>
<dbReference type="SUPFAM" id="SSF160443">
    <property type="entry name" value="SMR domain-like"/>
    <property type="match status" value="1"/>
</dbReference>
<feature type="region of interest" description="Disordered" evidence="1">
    <location>
        <begin position="664"/>
        <end position="686"/>
    </location>
</feature>
<dbReference type="GO" id="GO:0043130">
    <property type="term" value="F:ubiquitin binding"/>
    <property type="evidence" value="ECO:0007669"/>
    <property type="project" value="InterPro"/>
</dbReference>
<dbReference type="Gene3D" id="3.30.1370.110">
    <property type="match status" value="1"/>
</dbReference>
<dbReference type="PROSITE" id="PS51140">
    <property type="entry name" value="CUE"/>
    <property type="match status" value="1"/>
</dbReference>
<dbReference type="GO" id="GO:0005634">
    <property type="term" value="C:nucleus"/>
    <property type="evidence" value="ECO:0007669"/>
    <property type="project" value="TreeGrafter"/>
</dbReference>
<dbReference type="Proteomes" id="UP001159042">
    <property type="component" value="Unassembled WGS sequence"/>
</dbReference>
<organism evidence="4 5">
    <name type="scientific">Exocentrus adspersus</name>
    <dbReference type="NCBI Taxonomy" id="1586481"/>
    <lineage>
        <taxon>Eukaryota</taxon>
        <taxon>Metazoa</taxon>
        <taxon>Ecdysozoa</taxon>
        <taxon>Arthropoda</taxon>
        <taxon>Hexapoda</taxon>
        <taxon>Insecta</taxon>
        <taxon>Pterygota</taxon>
        <taxon>Neoptera</taxon>
        <taxon>Endopterygota</taxon>
        <taxon>Coleoptera</taxon>
        <taxon>Polyphaga</taxon>
        <taxon>Cucujiformia</taxon>
        <taxon>Chrysomeloidea</taxon>
        <taxon>Cerambycidae</taxon>
        <taxon>Lamiinae</taxon>
        <taxon>Acanthocinini</taxon>
        <taxon>Exocentrus</taxon>
    </lineage>
</organism>
<keyword evidence="5" id="KW-1185">Reference proteome</keyword>
<dbReference type="PANTHER" id="PTHR46535">
    <property type="entry name" value="NEDD4-BINDING PROTEIN 2"/>
    <property type="match status" value="1"/>
</dbReference>
<dbReference type="SMART" id="SM01162">
    <property type="entry name" value="DUF1771"/>
    <property type="match status" value="1"/>
</dbReference>
<dbReference type="InterPro" id="IPR002625">
    <property type="entry name" value="Smr_dom"/>
</dbReference>
<dbReference type="Pfam" id="PF08590">
    <property type="entry name" value="DUF1771"/>
    <property type="match status" value="1"/>
</dbReference>
<dbReference type="PROSITE" id="PS50828">
    <property type="entry name" value="SMR"/>
    <property type="match status" value="1"/>
</dbReference>
<dbReference type="PANTHER" id="PTHR46535:SF1">
    <property type="entry name" value="NEDD4-BINDING PROTEIN 2"/>
    <property type="match status" value="1"/>
</dbReference>
<accession>A0AAV8VCT3</accession>
<dbReference type="Gene3D" id="3.40.50.300">
    <property type="entry name" value="P-loop containing nucleotide triphosphate hydrolases"/>
    <property type="match status" value="1"/>
</dbReference>
<dbReference type="InterPro" id="IPR027417">
    <property type="entry name" value="P-loop_NTPase"/>
</dbReference>
<evidence type="ECO:0000313" key="5">
    <source>
        <dbReference type="Proteomes" id="UP001159042"/>
    </source>
</evidence>
<sequence>MATCTMESHMEENVVQQLHELFGNVLNIEIIKTVAVSCHYDVTESSNRLIEITSSSGRHTTRIVKTPMAGKLFQDTQSKCVQIPSSLNITEQKKSKKTLDFERTVKYIEKGYKVLVIMRGVPGCGKSFLAKRVLESTIGFDRSNYQLHILSADDYFNQNGFYKYDPNKISEAHGWNHNRAFQALSRGFSPIIIDNTNTQMWEMKPYAMMATDYGYIIEILEPDTHWCSNDRELAKRNTHGVTKSKIRNMLDRYEKSITPQKLLSAYNLTYRLQKPPQFRLYPPLHVNNSISAHSLDNDAKCHDHEGSNIMKSRSVAALNPCASEFNSQSKEAINLMDFNDEETVNIKSQPDANLNNNKLTVTSSEPNLVDEILMYNNEPINQNCKVLQPSQQPLSEAITIIDSSDDENQLSEKSQKLFPNIETAWGINENALRSWDIVTPIEDTLHLKLPQQRAVVPTVVTRDSSCNTEEEYFQLLRNKQLTLYNQDYLILETVNRDINHATPKKINATFSKVVMLDKSCLTEDIFEDYDNHISQLISLFPTVPEKHLKYWYTKCKGDLEWTIEFILESQGEISSLMEESDTDNNKETDEISCGTDSDSSGSNQKTLGIREKKNKKRHKGCTVNNDLKRVIESKIDINNEYYSKHLLKVKQYKFGNYNADNLKLSPNASMDEPQPSSSKQFTNQQTTEDEIDDIVIVDSDVDFDECDVDIESDKMELKPNEMVELNLGEDFVTQLETKFADASMTYPKGFQPVVQVPVTLARQLYTFYIESIFQQMENQNQVLDSLIKEDEEFARKLQVEEENAVQVPTPPKPTPKFKDIIDEQLAQSIYQKDIDKWKELNPDNLAALLTRQKLYNVFPTIDKDTLIEILYAHGNKYQDTVETLLASTGTDSVKGNVDMIREPPINDEIIQEMKEAQKSSININENYEEQQEPTFYREEANKYLKKRSDLYQKAQQYYQRGMKEVAQFYSGLASQQTVYFDRANNLAATAFLDEHSKRLQDFNTIDLHFLYVKEAIPALDVFLDRNINLLRLSNNKDSEYLQIITGRGKRSENGISKIKPAVIARLKRRNIKTRTIFLQNRFAQLNPGLLKIKVTKTALVTSELQNFKDVEAKG</sequence>
<dbReference type="GO" id="GO:0004519">
    <property type="term" value="F:endonuclease activity"/>
    <property type="evidence" value="ECO:0007669"/>
    <property type="project" value="TreeGrafter"/>
</dbReference>
<dbReference type="InterPro" id="IPR003892">
    <property type="entry name" value="CUE"/>
</dbReference>
<dbReference type="EMBL" id="JANEYG010000153">
    <property type="protein sequence ID" value="KAJ8911970.1"/>
    <property type="molecule type" value="Genomic_DNA"/>
</dbReference>
<reference evidence="4 5" key="1">
    <citation type="journal article" date="2023" name="Insect Mol. Biol.">
        <title>Genome sequencing provides insights into the evolution of gene families encoding plant cell wall-degrading enzymes in longhorned beetles.</title>
        <authorList>
            <person name="Shin N.R."/>
            <person name="Okamura Y."/>
            <person name="Kirsch R."/>
            <person name="Pauchet Y."/>
        </authorList>
    </citation>
    <scope>NUCLEOTIDE SEQUENCE [LARGE SCALE GENOMIC DNA]</scope>
    <source>
        <strain evidence="4">EAD_L_NR</strain>
    </source>
</reference>
<feature type="compositionally biased region" description="Polar residues" evidence="1">
    <location>
        <begin position="594"/>
        <end position="606"/>
    </location>
</feature>
<dbReference type="CDD" id="cd14279">
    <property type="entry name" value="CUE"/>
    <property type="match status" value="2"/>
</dbReference>
<proteinExistence type="predicted"/>
<dbReference type="InterPro" id="IPR036063">
    <property type="entry name" value="Smr_dom_sf"/>
</dbReference>
<evidence type="ECO:0008006" key="6">
    <source>
        <dbReference type="Google" id="ProtNLM"/>
    </source>
</evidence>
<feature type="domain" description="CUE" evidence="3">
    <location>
        <begin position="528"/>
        <end position="573"/>
    </location>
</feature>
<evidence type="ECO:0000259" key="2">
    <source>
        <dbReference type="PROSITE" id="PS50828"/>
    </source>
</evidence>
<feature type="domain" description="Smr" evidence="2">
    <location>
        <begin position="1005"/>
        <end position="1095"/>
    </location>
</feature>
<protein>
    <recommendedName>
        <fullName evidence="6">NEDD4-binding protein 2-like 1</fullName>
    </recommendedName>
</protein>
<dbReference type="Pfam" id="PF13671">
    <property type="entry name" value="AAA_33"/>
    <property type="match status" value="1"/>
</dbReference>